<keyword evidence="4 10" id="KW-0049">Antioxidant</keyword>
<dbReference type="RefSeq" id="WP_147668102.1">
    <property type="nucleotide sequence ID" value="NZ_VDUW01000007.1"/>
</dbReference>
<dbReference type="InterPro" id="IPR022915">
    <property type="entry name" value="Peroxiredoxin_TDXH"/>
</dbReference>
<dbReference type="GO" id="GO:0033554">
    <property type="term" value="P:cellular response to stress"/>
    <property type="evidence" value="ECO:0007669"/>
    <property type="project" value="TreeGrafter"/>
</dbReference>
<comment type="miscellaneous">
    <text evidence="10">The active site is a conserved redox-active cysteine residue, the peroxidatic cysteine (C(P)), which makes the nucleophilic attack on the peroxide substrate. The peroxide oxidizes the C(P)-SH to cysteine sulfenic acid (C(P)-SOH), which then reacts with another cysteine residue, the resolving cysteine (C(R)), to form a disulfide bridge. The disulfide is subsequently reduced by an appropriate electron donor to complete the catalytic cycle. Although the primary sequence of this enzyme is similar to those of the 1-Cys Prx6 enzymes, its catalytic properties resemble those of the typical 2-Cys Prxs and C(R) is provided by the other dimeric subunit to form an intersubunit disulfide. The disulfide is subsequently reduced by thioredoxin.</text>
</comment>
<keyword evidence="6 10" id="KW-1015">Disulfide bond</keyword>
<dbReference type="Pfam" id="PF00578">
    <property type="entry name" value="AhpC-TSA"/>
    <property type="match status" value="1"/>
</dbReference>
<dbReference type="GO" id="GO:0042744">
    <property type="term" value="P:hydrogen peroxide catabolic process"/>
    <property type="evidence" value="ECO:0007669"/>
    <property type="project" value="TreeGrafter"/>
</dbReference>
<dbReference type="InterPro" id="IPR036249">
    <property type="entry name" value="Thioredoxin-like_sf"/>
</dbReference>
<evidence type="ECO:0000256" key="8">
    <source>
        <dbReference type="ARBA" id="ARBA00025719"/>
    </source>
</evidence>
<comment type="subcellular location">
    <subcellularLocation>
        <location evidence="10">Cytoplasm</location>
    </subcellularLocation>
</comment>
<evidence type="ECO:0000256" key="4">
    <source>
        <dbReference type="ARBA" id="ARBA00022862"/>
    </source>
</evidence>
<dbReference type="PANTHER" id="PTHR10681:SF128">
    <property type="entry name" value="THIOREDOXIN-DEPENDENT PEROXIDE REDUCTASE, MITOCHONDRIAL"/>
    <property type="match status" value="1"/>
</dbReference>
<dbReference type="PANTHER" id="PTHR10681">
    <property type="entry name" value="THIOREDOXIN PEROXIDASE"/>
    <property type="match status" value="1"/>
</dbReference>
<feature type="domain" description="Thioredoxin" evidence="12">
    <location>
        <begin position="18"/>
        <end position="173"/>
    </location>
</feature>
<evidence type="ECO:0000256" key="3">
    <source>
        <dbReference type="ARBA" id="ARBA00022559"/>
    </source>
</evidence>
<accession>A0A5C8NQW5</accession>
<dbReference type="InterPro" id="IPR024706">
    <property type="entry name" value="Peroxiredoxin_AhpC-typ"/>
</dbReference>
<feature type="binding site" evidence="10">
    <location>
        <position position="136"/>
    </location>
    <ligand>
        <name>substrate</name>
    </ligand>
</feature>
<reference evidence="13 14" key="1">
    <citation type="submission" date="2019-06" db="EMBL/GenBank/DDBJ databases">
        <title>Cerasibacillus sp. nov., isolated from maize field.</title>
        <authorList>
            <person name="Lin S.-Y."/>
            <person name="Tsai C.-F."/>
            <person name="Young C.-C."/>
        </authorList>
    </citation>
    <scope>NUCLEOTIDE SEQUENCE [LARGE SCALE GENOMIC DNA]</scope>
    <source>
        <strain evidence="13 14">CC-CFT480</strain>
    </source>
</reference>
<dbReference type="Proteomes" id="UP000321574">
    <property type="component" value="Unassembled WGS sequence"/>
</dbReference>
<comment type="function">
    <text evidence="9 10">Thiol-specific peroxidase that catalyzes the reduction of hydrogen peroxide and organic hydroperoxides to water and alcohols, respectively. Plays a role in cell protection against oxidative stress by detoxifying peroxides.</text>
</comment>
<dbReference type="EC" id="1.11.1.24" evidence="10"/>
<comment type="subunit">
    <text evidence="10">Homodecamer. Pentamer of dimers that assemble into a ring structure.</text>
</comment>
<dbReference type="GO" id="GO:0008379">
    <property type="term" value="F:thioredoxin peroxidase activity"/>
    <property type="evidence" value="ECO:0007669"/>
    <property type="project" value="TreeGrafter"/>
</dbReference>
<feature type="disulfide bond" description="Interchain (with Cys-59); in linked form" evidence="10">
    <location>
        <position position="219"/>
    </location>
</feature>
<evidence type="ECO:0000313" key="14">
    <source>
        <dbReference type="Proteomes" id="UP000321574"/>
    </source>
</evidence>
<feature type="disulfide bond" description="Interchain (with Cys-219); in linked form" evidence="10">
    <location>
        <position position="59"/>
    </location>
</feature>
<dbReference type="InterPro" id="IPR000866">
    <property type="entry name" value="AhpC/TSA"/>
</dbReference>
<dbReference type="Gene3D" id="3.40.30.10">
    <property type="entry name" value="Glutaredoxin"/>
    <property type="match status" value="1"/>
</dbReference>
<proteinExistence type="inferred from homology"/>
<dbReference type="EMBL" id="VDUW01000007">
    <property type="protein sequence ID" value="TXL63648.1"/>
    <property type="molecule type" value="Genomic_DNA"/>
</dbReference>
<organism evidence="13 14">
    <name type="scientific">Cerasibacillus terrae</name>
    <dbReference type="NCBI Taxonomy" id="2498845"/>
    <lineage>
        <taxon>Bacteria</taxon>
        <taxon>Bacillati</taxon>
        <taxon>Bacillota</taxon>
        <taxon>Bacilli</taxon>
        <taxon>Bacillales</taxon>
        <taxon>Bacillaceae</taxon>
        <taxon>Cerasibacillus</taxon>
    </lineage>
</organism>
<feature type="active site" description="Cysteine sulfenic acid (-SOH) intermediate; for peroxidase activity" evidence="11">
    <location>
        <position position="59"/>
    </location>
</feature>
<dbReference type="HAMAP" id="MF_00401">
    <property type="entry name" value="Peroxiredoxin"/>
    <property type="match status" value="1"/>
</dbReference>
<keyword evidence="5 10" id="KW-0560">Oxidoreductase</keyword>
<evidence type="ECO:0000256" key="2">
    <source>
        <dbReference type="ARBA" id="ARBA00022490"/>
    </source>
</evidence>
<dbReference type="Gene3D" id="3.30.1020.10">
    <property type="entry name" value="Antioxidant, Horf6, Chain A, domain2"/>
    <property type="match status" value="1"/>
</dbReference>
<dbReference type="InterPro" id="IPR045020">
    <property type="entry name" value="PRX_1cys"/>
</dbReference>
<dbReference type="InterPro" id="IPR013766">
    <property type="entry name" value="Thioredoxin_domain"/>
</dbReference>
<dbReference type="GO" id="GO:0006979">
    <property type="term" value="P:response to oxidative stress"/>
    <property type="evidence" value="ECO:0007669"/>
    <property type="project" value="TreeGrafter"/>
</dbReference>
<comment type="caution">
    <text evidence="13">The sequence shown here is derived from an EMBL/GenBank/DDBJ whole genome shotgun (WGS) entry which is preliminary data.</text>
</comment>
<gene>
    <name evidence="13" type="ORF">FHP05_10730</name>
</gene>
<dbReference type="PIRSF" id="PIRSF000239">
    <property type="entry name" value="AHPC"/>
    <property type="match status" value="1"/>
</dbReference>
<evidence type="ECO:0000256" key="7">
    <source>
        <dbReference type="ARBA" id="ARBA00023284"/>
    </source>
</evidence>
<dbReference type="PROSITE" id="PS51352">
    <property type="entry name" value="THIOREDOXIN_2"/>
    <property type="match status" value="1"/>
</dbReference>
<keyword evidence="3 10" id="KW-0575">Peroxidase</keyword>
<comment type="similarity">
    <text evidence="8 10">Belongs to the peroxiredoxin family. Prx6 subfamily.</text>
</comment>
<feature type="disulfide bond" description="Alternate" evidence="10">
    <location>
        <begin position="213"/>
        <end position="219"/>
    </location>
</feature>
<evidence type="ECO:0000259" key="12">
    <source>
        <dbReference type="PROSITE" id="PS51352"/>
    </source>
</evidence>
<evidence type="ECO:0000256" key="5">
    <source>
        <dbReference type="ARBA" id="ARBA00023002"/>
    </source>
</evidence>
<dbReference type="AlphaFoldDB" id="A0A5C8NQW5"/>
<feature type="active site" description="Cysteine sulfenic acid (-SOH) intermediate" evidence="10">
    <location>
        <position position="59"/>
    </location>
</feature>
<evidence type="ECO:0000256" key="6">
    <source>
        <dbReference type="ARBA" id="ARBA00023157"/>
    </source>
</evidence>
<keyword evidence="2 10" id="KW-0963">Cytoplasm</keyword>
<dbReference type="Pfam" id="PF10417">
    <property type="entry name" value="1-cysPrx_C"/>
    <property type="match status" value="1"/>
</dbReference>
<dbReference type="GO" id="GO:0005829">
    <property type="term" value="C:cytosol"/>
    <property type="evidence" value="ECO:0007669"/>
    <property type="project" value="TreeGrafter"/>
</dbReference>
<evidence type="ECO:0000256" key="11">
    <source>
        <dbReference type="PIRSR" id="PIRSR000239-1"/>
    </source>
</evidence>
<name>A0A5C8NQW5_9BACI</name>
<dbReference type="FunFam" id="3.40.30.10:FF:000011">
    <property type="entry name" value="Peroxiredoxin PRX1"/>
    <property type="match status" value="1"/>
</dbReference>
<dbReference type="CDD" id="cd03016">
    <property type="entry name" value="PRX_1cys"/>
    <property type="match status" value="1"/>
</dbReference>
<sequence length="223" mass="25188">MSEINNVSEEKVEVRSLPRIGSKAPDFEAVTTHGTIKLSDYKDSWLILFSHPTDFTPVCTTEFVGFQKIYPQLREMNTELLGLSIDSVHSHIAWVRNIKKNFDVDIEFPVIADLDMNVAGKYGMIMPEESSTEASRAVFVIDDKQVVRAIIYYPLSTGRNMDEMVRLVTALQATDKHSIATPADWKKGDKVIVPPATTTELAEERANDDSLECIDWYLCKKDL</sequence>
<dbReference type="GO" id="GO:0045454">
    <property type="term" value="P:cell redox homeostasis"/>
    <property type="evidence" value="ECO:0007669"/>
    <property type="project" value="TreeGrafter"/>
</dbReference>
<keyword evidence="14" id="KW-1185">Reference proteome</keyword>
<comment type="catalytic activity">
    <reaction evidence="10">
        <text>a hydroperoxide + [thioredoxin]-dithiol = an alcohol + [thioredoxin]-disulfide + H2O</text>
        <dbReference type="Rhea" id="RHEA:62620"/>
        <dbReference type="Rhea" id="RHEA-COMP:10698"/>
        <dbReference type="Rhea" id="RHEA-COMP:10700"/>
        <dbReference type="ChEBI" id="CHEBI:15377"/>
        <dbReference type="ChEBI" id="CHEBI:29950"/>
        <dbReference type="ChEBI" id="CHEBI:30879"/>
        <dbReference type="ChEBI" id="CHEBI:35924"/>
        <dbReference type="ChEBI" id="CHEBI:50058"/>
        <dbReference type="EC" id="1.11.1.24"/>
    </reaction>
</comment>
<dbReference type="InterPro" id="IPR050217">
    <property type="entry name" value="Peroxiredoxin"/>
</dbReference>
<evidence type="ECO:0000313" key="13">
    <source>
        <dbReference type="EMBL" id="TXL63648.1"/>
    </source>
</evidence>
<evidence type="ECO:0000256" key="10">
    <source>
        <dbReference type="HAMAP-Rule" id="MF_00401"/>
    </source>
</evidence>
<dbReference type="NCBIfam" id="NF009668">
    <property type="entry name" value="PRK13189.1"/>
    <property type="match status" value="1"/>
</dbReference>
<dbReference type="OrthoDB" id="9812811at2"/>
<dbReference type="InterPro" id="IPR019479">
    <property type="entry name" value="Peroxiredoxin_C"/>
</dbReference>
<comment type="similarity">
    <text evidence="1">Belongs to the peroxiredoxin family. AhpC/Prx1 subfamily.</text>
</comment>
<keyword evidence="7 10" id="KW-0676">Redox-active center</keyword>
<dbReference type="SUPFAM" id="SSF52833">
    <property type="entry name" value="Thioredoxin-like"/>
    <property type="match status" value="1"/>
</dbReference>
<evidence type="ECO:0000256" key="1">
    <source>
        <dbReference type="ARBA" id="ARBA00009796"/>
    </source>
</evidence>
<evidence type="ECO:0000256" key="9">
    <source>
        <dbReference type="ARBA" id="ARBA00037420"/>
    </source>
</evidence>
<protein>
    <recommendedName>
        <fullName evidence="10">Peroxiredoxin</fullName>
        <ecNumber evidence="10">1.11.1.24</ecNumber>
    </recommendedName>
    <alternativeName>
        <fullName evidence="10">Thioredoxin peroxidase</fullName>
    </alternativeName>
    <alternativeName>
        <fullName evidence="10">Thioredoxin-dependent peroxiredoxin</fullName>
    </alternativeName>
</protein>